<reference evidence="2 3" key="1">
    <citation type="submission" date="2019-05" db="EMBL/GenBank/DDBJ databases">
        <title>Another draft genome of Portunus trituberculatus and its Hox gene families provides insights of decapod evolution.</title>
        <authorList>
            <person name="Jeong J.-H."/>
            <person name="Song I."/>
            <person name="Kim S."/>
            <person name="Choi T."/>
            <person name="Kim D."/>
            <person name="Ryu S."/>
            <person name="Kim W."/>
        </authorList>
    </citation>
    <scope>NUCLEOTIDE SEQUENCE [LARGE SCALE GENOMIC DNA]</scope>
    <source>
        <tissue evidence="2">Muscle</tissue>
    </source>
</reference>
<feature type="compositionally biased region" description="Basic residues" evidence="1">
    <location>
        <begin position="70"/>
        <end position="80"/>
    </location>
</feature>
<gene>
    <name evidence="2" type="ORF">E2C01_001691</name>
</gene>
<sequence>MSEENTWLSRRTPLLPLYSLVRLGGTGEILGKRKSETCCLKEEAFRERNVRIQETSEENEWANAVRNHRMSNKKALRKKAKGNDEGRLRKSGESVTAGRGEAERLRMGLIVSPERGNAAERDVRS</sequence>
<evidence type="ECO:0000313" key="2">
    <source>
        <dbReference type="EMBL" id="MPC09088.1"/>
    </source>
</evidence>
<proteinExistence type="predicted"/>
<accession>A0A5B7CIP2</accession>
<feature type="region of interest" description="Disordered" evidence="1">
    <location>
        <begin position="70"/>
        <end position="102"/>
    </location>
</feature>
<keyword evidence="3" id="KW-1185">Reference proteome</keyword>
<dbReference type="AlphaFoldDB" id="A0A5B7CIP2"/>
<evidence type="ECO:0000313" key="3">
    <source>
        <dbReference type="Proteomes" id="UP000324222"/>
    </source>
</evidence>
<organism evidence="2 3">
    <name type="scientific">Portunus trituberculatus</name>
    <name type="common">Swimming crab</name>
    <name type="synonym">Neptunus trituberculatus</name>
    <dbReference type="NCBI Taxonomy" id="210409"/>
    <lineage>
        <taxon>Eukaryota</taxon>
        <taxon>Metazoa</taxon>
        <taxon>Ecdysozoa</taxon>
        <taxon>Arthropoda</taxon>
        <taxon>Crustacea</taxon>
        <taxon>Multicrustacea</taxon>
        <taxon>Malacostraca</taxon>
        <taxon>Eumalacostraca</taxon>
        <taxon>Eucarida</taxon>
        <taxon>Decapoda</taxon>
        <taxon>Pleocyemata</taxon>
        <taxon>Brachyura</taxon>
        <taxon>Eubrachyura</taxon>
        <taxon>Portunoidea</taxon>
        <taxon>Portunidae</taxon>
        <taxon>Portuninae</taxon>
        <taxon>Portunus</taxon>
    </lineage>
</organism>
<comment type="caution">
    <text evidence="2">The sequence shown here is derived from an EMBL/GenBank/DDBJ whole genome shotgun (WGS) entry which is preliminary data.</text>
</comment>
<name>A0A5B7CIP2_PORTR</name>
<feature type="compositionally biased region" description="Basic and acidic residues" evidence="1">
    <location>
        <begin position="81"/>
        <end position="92"/>
    </location>
</feature>
<dbReference type="EMBL" id="VSRR010000055">
    <property type="protein sequence ID" value="MPC09088.1"/>
    <property type="molecule type" value="Genomic_DNA"/>
</dbReference>
<protein>
    <submittedName>
        <fullName evidence="2">Uncharacterized protein</fullName>
    </submittedName>
</protein>
<evidence type="ECO:0000256" key="1">
    <source>
        <dbReference type="SAM" id="MobiDB-lite"/>
    </source>
</evidence>
<dbReference type="Proteomes" id="UP000324222">
    <property type="component" value="Unassembled WGS sequence"/>
</dbReference>